<dbReference type="InterPro" id="IPR013815">
    <property type="entry name" value="ATP_grasp_subdomain_1"/>
</dbReference>
<evidence type="ECO:0000256" key="15">
    <source>
        <dbReference type="PROSITE-ProRule" id="PRU00409"/>
    </source>
</evidence>
<keyword evidence="4 14" id="KW-0479">Metal-binding</keyword>
<comment type="function">
    <text evidence="12">Cell wall formation.</text>
</comment>
<dbReference type="GeneID" id="96998302"/>
<dbReference type="Pfam" id="PF01820">
    <property type="entry name" value="Dala_Dala_lig_N"/>
    <property type="match status" value="1"/>
</dbReference>
<evidence type="ECO:0000313" key="17">
    <source>
        <dbReference type="EMBL" id="EHR35731.1"/>
    </source>
</evidence>
<dbReference type="OrthoDB" id="9813261at2"/>
<keyword evidence="3 12" id="KW-0436">Ligase</keyword>
<dbReference type="GO" id="GO:0008716">
    <property type="term" value="F:D-alanine-D-alanine ligase activity"/>
    <property type="evidence" value="ECO:0007669"/>
    <property type="project" value="UniProtKB-UniRule"/>
</dbReference>
<comment type="catalytic activity">
    <reaction evidence="12">
        <text>2 D-alanine + ATP = D-alanyl-D-alanine + ADP + phosphate + H(+)</text>
        <dbReference type="Rhea" id="RHEA:11224"/>
        <dbReference type="ChEBI" id="CHEBI:15378"/>
        <dbReference type="ChEBI" id="CHEBI:30616"/>
        <dbReference type="ChEBI" id="CHEBI:43474"/>
        <dbReference type="ChEBI" id="CHEBI:57416"/>
        <dbReference type="ChEBI" id="CHEBI:57822"/>
        <dbReference type="ChEBI" id="CHEBI:456216"/>
        <dbReference type="EC" id="6.3.2.4"/>
    </reaction>
</comment>
<dbReference type="EC" id="6.3.2.4" evidence="12"/>
<comment type="caution">
    <text evidence="17">The sequence shown here is derived from an EMBL/GenBank/DDBJ whole genome shotgun (WGS) entry which is preliminary data.</text>
</comment>
<dbReference type="STRING" id="883114.HMPREF9709_00285"/>
<feature type="binding site" evidence="14">
    <location>
        <position position="305"/>
    </location>
    <ligand>
        <name>Mg(2+)</name>
        <dbReference type="ChEBI" id="CHEBI:18420"/>
        <label>1</label>
    </ligand>
</feature>
<feature type="binding site" evidence="14">
    <location>
        <position position="305"/>
    </location>
    <ligand>
        <name>Mg(2+)</name>
        <dbReference type="ChEBI" id="CHEBI:18420"/>
        <label>2</label>
    </ligand>
</feature>
<keyword evidence="5 15" id="KW-0547">Nucleotide-binding</keyword>
<dbReference type="GO" id="GO:0071555">
    <property type="term" value="P:cell wall organization"/>
    <property type="evidence" value="ECO:0007669"/>
    <property type="project" value="UniProtKB-KW"/>
</dbReference>
<feature type="active site" evidence="13">
    <location>
        <position position="183"/>
    </location>
</feature>
<evidence type="ECO:0000313" key="18">
    <source>
        <dbReference type="Proteomes" id="UP000004191"/>
    </source>
</evidence>
<sequence length="345" mass="38833">MDIHILCGGESTEHEISLRSAKNIIDNLNKEKYNISSTYITKEGKFVPIGKIEDKLEKPEDLIREAYLTRPESIMQFIDFISQLDDPMIIPVIHGTTGEDGQIQGFIKTLGYRFVGNSIASSAVCFDKSLTNELLELNNIPQAKYFVVTKHRYLRDEEKDSIISNIFDKCGENVYVKPASNGSSIGVSKATRENIIEALDEAFKYDNKVLVEEEMNGVELEISVVGNENPKASLAGSYATEREIFDYTAKYHDKNLVRNVPHKLNITDEKKVRELATDAYVATGCEGFARVDIFMDENHDFFVNEINTFPGMTPSSLSADLWEATDGTSFETLLDELIQLANERI</sequence>
<evidence type="ECO:0000256" key="5">
    <source>
        <dbReference type="ARBA" id="ARBA00022741"/>
    </source>
</evidence>
<gene>
    <name evidence="12" type="primary">ddl</name>
    <name evidence="17" type="ORF">HMPREF9709_00285</name>
</gene>
<dbReference type="GO" id="GO:0008360">
    <property type="term" value="P:regulation of cell shape"/>
    <property type="evidence" value="ECO:0007669"/>
    <property type="project" value="UniProtKB-KW"/>
</dbReference>
<dbReference type="eggNOG" id="COG1181">
    <property type="taxonomic scope" value="Bacteria"/>
</dbReference>
<feature type="domain" description="ATP-grasp" evidence="16">
    <location>
        <begin position="132"/>
        <end position="339"/>
    </location>
</feature>
<dbReference type="PROSITE" id="PS50975">
    <property type="entry name" value="ATP_GRASP"/>
    <property type="match status" value="1"/>
</dbReference>
<keyword evidence="12" id="KW-0963">Cytoplasm</keyword>
<dbReference type="InterPro" id="IPR011761">
    <property type="entry name" value="ATP-grasp"/>
</dbReference>
<evidence type="ECO:0000256" key="3">
    <source>
        <dbReference type="ARBA" id="ARBA00022598"/>
    </source>
</evidence>
<evidence type="ECO:0000256" key="13">
    <source>
        <dbReference type="PIRSR" id="PIRSR039102-1"/>
    </source>
</evidence>
<feature type="active site" evidence="13">
    <location>
        <position position="13"/>
    </location>
</feature>
<evidence type="ECO:0000259" key="16">
    <source>
        <dbReference type="PROSITE" id="PS50975"/>
    </source>
</evidence>
<keyword evidence="9 12" id="KW-0573">Peptidoglycan synthesis</keyword>
<dbReference type="AlphaFoldDB" id="H3NLS4"/>
<keyword evidence="7 14" id="KW-0460">Magnesium</keyword>
<dbReference type="InterPro" id="IPR000291">
    <property type="entry name" value="D-Ala_lig_Van_CS"/>
</dbReference>
<dbReference type="InterPro" id="IPR005905">
    <property type="entry name" value="D_ala_D_ala"/>
</dbReference>
<keyword evidence="10 14" id="KW-0464">Manganese</keyword>
<evidence type="ECO:0000256" key="4">
    <source>
        <dbReference type="ARBA" id="ARBA00022723"/>
    </source>
</evidence>
<evidence type="ECO:0000256" key="8">
    <source>
        <dbReference type="ARBA" id="ARBA00022960"/>
    </source>
</evidence>
<dbReference type="GO" id="GO:0005829">
    <property type="term" value="C:cytosol"/>
    <property type="evidence" value="ECO:0007669"/>
    <property type="project" value="TreeGrafter"/>
</dbReference>
<evidence type="ECO:0000256" key="2">
    <source>
        <dbReference type="ARBA" id="ARBA00010871"/>
    </source>
</evidence>
<evidence type="ECO:0000256" key="7">
    <source>
        <dbReference type="ARBA" id="ARBA00022842"/>
    </source>
</evidence>
<comment type="pathway">
    <text evidence="12">Cell wall biogenesis; peptidoglycan biosynthesis.</text>
</comment>
<evidence type="ECO:0000256" key="9">
    <source>
        <dbReference type="ARBA" id="ARBA00022984"/>
    </source>
</evidence>
<evidence type="ECO:0000256" key="1">
    <source>
        <dbReference type="ARBA" id="ARBA00001936"/>
    </source>
</evidence>
<keyword evidence="11 12" id="KW-0961">Cell wall biogenesis/degradation</keyword>
<dbReference type="SUPFAM" id="SSF52440">
    <property type="entry name" value="PreATP-grasp domain"/>
    <property type="match status" value="1"/>
</dbReference>
<comment type="cofactor">
    <cofactor evidence="1">
        <name>Mn(2+)</name>
        <dbReference type="ChEBI" id="CHEBI:29035"/>
    </cofactor>
</comment>
<feature type="active site" evidence="13">
    <location>
        <position position="316"/>
    </location>
</feature>
<dbReference type="GO" id="GO:0005524">
    <property type="term" value="F:ATP binding"/>
    <property type="evidence" value="ECO:0007669"/>
    <property type="project" value="UniProtKB-UniRule"/>
</dbReference>
<feature type="binding site" evidence="14">
    <location>
        <position position="307"/>
    </location>
    <ligand>
        <name>Mg(2+)</name>
        <dbReference type="ChEBI" id="CHEBI:18420"/>
        <label>2</label>
    </ligand>
</feature>
<evidence type="ECO:0000256" key="12">
    <source>
        <dbReference type="HAMAP-Rule" id="MF_00047"/>
    </source>
</evidence>
<dbReference type="Gene3D" id="3.30.1490.20">
    <property type="entry name" value="ATP-grasp fold, A domain"/>
    <property type="match status" value="1"/>
</dbReference>
<keyword evidence="18" id="KW-1185">Reference proteome</keyword>
<dbReference type="RefSeq" id="WP_005397231.1">
    <property type="nucleotide sequence ID" value="NZ_JH601088.1"/>
</dbReference>
<dbReference type="InterPro" id="IPR011127">
    <property type="entry name" value="Dala_Dala_lig_N"/>
</dbReference>
<proteinExistence type="inferred from homology"/>
<dbReference type="Gene3D" id="3.30.470.20">
    <property type="entry name" value="ATP-grasp fold, B domain"/>
    <property type="match status" value="1"/>
</dbReference>
<keyword evidence="8 12" id="KW-0133">Cell shape</keyword>
<dbReference type="InterPro" id="IPR011095">
    <property type="entry name" value="Dala_Dala_lig_C"/>
</dbReference>
<dbReference type="PANTHER" id="PTHR23132:SF25">
    <property type="entry name" value="D-ALANINE--D-ALANINE LIGASE A"/>
    <property type="match status" value="1"/>
</dbReference>
<dbReference type="HOGENOM" id="CLU_039268_0_0_9"/>
<evidence type="ECO:0000256" key="11">
    <source>
        <dbReference type="ARBA" id="ARBA00023316"/>
    </source>
</evidence>
<dbReference type="PATRIC" id="fig|883114.3.peg.282"/>
<dbReference type="NCBIfam" id="TIGR01205">
    <property type="entry name" value="D_ala_D_alaTIGR"/>
    <property type="match status" value="1"/>
</dbReference>
<dbReference type="SUPFAM" id="SSF56059">
    <property type="entry name" value="Glutathione synthetase ATP-binding domain-like"/>
    <property type="match status" value="1"/>
</dbReference>
<dbReference type="PROSITE" id="PS00844">
    <property type="entry name" value="DALA_DALA_LIGASE_2"/>
    <property type="match status" value="1"/>
</dbReference>
<comment type="cofactor">
    <cofactor evidence="14">
        <name>Mg(2+)</name>
        <dbReference type="ChEBI" id="CHEBI:18420"/>
    </cofactor>
    <cofactor evidence="14">
        <name>Mn(2+)</name>
        <dbReference type="ChEBI" id="CHEBI:29035"/>
    </cofactor>
    <text evidence="14">Binds 2 magnesium or manganese ions per subunit.</text>
</comment>
<dbReference type="HAMAP" id="MF_00047">
    <property type="entry name" value="Dala_Dala_lig"/>
    <property type="match status" value="1"/>
</dbReference>
<organism evidence="17 18">
    <name type="scientific">Helcococcus kunzii ATCC 51366</name>
    <dbReference type="NCBI Taxonomy" id="883114"/>
    <lineage>
        <taxon>Bacteria</taxon>
        <taxon>Bacillati</taxon>
        <taxon>Bacillota</taxon>
        <taxon>Tissierellia</taxon>
        <taxon>Tissierellales</taxon>
        <taxon>Peptoniphilaceae</taxon>
        <taxon>Helcococcus</taxon>
    </lineage>
</organism>
<dbReference type="Proteomes" id="UP000004191">
    <property type="component" value="Unassembled WGS sequence"/>
</dbReference>
<accession>H3NLS4</accession>
<dbReference type="PANTHER" id="PTHR23132">
    <property type="entry name" value="D-ALANINE--D-ALANINE LIGASE"/>
    <property type="match status" value="1"/>
</dbReference>
<dbReference type="EMBL" id="AGEI01000010">
    <property type="protein sequence ID" value="EHR35731.1"/>
    <property type="molecule type" value="Genomic_DNA"/>
</dbReference>
<protein>
    <recommendedName>
        <fullName evidence="12">D-alanine--D-alanine ligase</fullName>
        <ecNumber evidence="12">6.3.2.4</ecNumber>
    </recommendedName>
    <alternativeName>
        <fullName evidence="12">D-Ala-D-Ala ligase</fullName>
    </alternativeName>
    <alternativeName>
        <fullName evidence="12">D-alanylalanine synthetase</fullName>
    </alternativeName>
</protein>
<dbReference type="UniPathway" id="UPA00219"/>
<feature type="binding site" evidence="14">
    <location>
        <position position="292"/>
    </location>
    <ligand>
        <name>Mg(2+)</name>
        <dbReference type="ChEBI" id="CHEBI:18420"/>
        <label>1</label>
    </ligand>
</feature>
<dbReference type="PIRSF" id="PIRSF039102">
    <property type="entry name" value="Ddl/VanB"/>
    <property type="match status" value="1"/>
</dbReference>
<name>H3NLS4_9FIRM</name>
<comment type="subcellular location">
    <subcellularLocation>
        <location evidence="12">Cytoplasm</location>
    </subcellularLocation>
</comment>
<comment type="similarity">
    <text evidence="2 12">Belongs to the D-alanine--D-alanine ligase family.</text>
</comment>
<reference evidence="17 18" key="1">
    <citation type="submission" date="2012-01" db="EMBL/GenBank/DDBJ databases">
        <title>The Genome Sequence of Helcococcus kunzii ATCC 51366.</title>
        <authorList>
            <consortium name="The Broad Institute Genome Sequencing Platform"/>
            <person name="Earl A."/>
            <person name="Ward D."/>
            <person name="Feldgarden M."/>
            <person name="Gevers D."/>
            <person name="Huys G."/>
            <person name="Young S.K."/>
            <person name="Zeng Q."/>
            <person name="Gargeya S."/>
            <person name="Fitzgerald M."/>
            <person name="Haas B."/>
            <person name="Abouelleil A."/>
            <person name="Alvarado L."/>
            <person name="Arachchi H.M."/>
            <person name="Berlin A."/>
            <person name="Chapman S.B."/>
            <person name="Gearin G."/>
            <person name="Goldberg J."/>
            <person name="Griggs A."/>
            <person name="Gujja S."/>
            <person name="Hansen M."/>
            <person name="Heiman D."/>
            <person name="Howarth C."/>
            <person name="Larimer J."/>
            <person name="Lui A."/>
            <person name="MacDonald P.J.P."/>
            <person name="McCowen C."/>
            <person name="Montmayeur A."/>
            <person name="Murphy C."/>
            <person name="Neiman D."/>
            <person name="Pearson M."/>
            <person name="Priest M."/>
            <person name="Roberts A."/>
            <person name="Saif S."/>
            <person name="Shea T."/>
            <person name="Sisk P."/>
            <person name="Stolte C."/>
            <person name="Sykes S."/>
            <person name="Wortman J."/>
            <person name="Nusbaum C."/>
            <person name="Birren B."/>
        </authorList>
    </citation>
    <scope>NUCLEOTIDE SEQUENCE [LARGE SCALE GENOMIC DNA]</scope>
    <source>
        <strain evidence="17 18">ATCC 51366</strain>
    </source>
</reference>
<dbReference type="GO" id="GO:0046872">
    <property type="term" value="F:metal ion binding"/>
    <property type="evidence" value="ECO:0007669"/>
    <property type="project" value="UniProtKB-KW"/>
</dbReference>
<evidence type="ECO:0000256" key="6">
    <source>
        <dbReference type="ARBA" id="ARBA00022840"/>
    </source>
</evidence>
<dbReference type="Gene3D" id="3.40.50.20">
    <property type="match status" value="1"/>
</dbReference>
<dbReference type="NCBIfam" id="NF002528">
    <property type="entry name" value="PRK01966.1-4"/>
    <property type="match status" value="1"/>
</dbReference>
<evidence type="ECO:0000256" key="14">
    <source>
        <dbReference type="PIRSR" id="PIRSR039102-3"/>
    </source>
</evidence>
<keyword evidence="6 15" id="KW-0067">ATP-binding</keyword>
<dbReference type="InterPro" id="IPR016185">
    <property type="entry name" value="PreATP-grasp_dom_sf"/>
</dbReference>
<dbReference type="Pfam" id="PF07478">
    <property type="entry name" value="Dala_Dala_lig_C"/>
    <property type="match status" value="1"/>
</dbReference>
<dbReference type="PROSITE" id="PS00843">
    <property type="entry name" value="DALA_DALA_LIGASE_1"/>
    <property type="match status" value="1"/>
</dbReference>
<evidence type="ECO:0000256" key="10">
    <source>
        <dbReference type="ARBA" id="ARBA00023211"/>
    </source>
</evidence>
<dbReference type="GO" id="GO:0009252">
    <property type="term" value="P:peptidoglycan biosynthetic process"/>
    <property type="evidence" value="ECO:0007669"/>
    <property type="project" value="UniProtKB-UniRule"/>
</dbReference>